<dbReference type="OrthoDB" id="5592486at2759"/>
<gene>
    <name evidence="1" type="ORF">MYCGRDRAFT_65536</name>
</gene>
<organism evidence="1 2">
    <name type="scientific">Zymoseptoria tritici (strain CBS 115943 / IPO323)</name>
    <name type="common">Speckled leaf blotch fungus</name>
    <name type="synonym">Septoria tritici</name>
    <dbReference type="NCBI Taxonomy" id="336722"/>
    <lineage>
        <taxon>Eukaryota</taxon>
        <taxon>Fungi</taxon>
        <taxon>Dikarya</taxon>
        <taxon>Ascomycota</taxon>
        <taxon>Pezizomycotina</taxon>
        <taxon>Dothideomycetes</taxon>
        <taxon>Dothideomycetidae</taxon>
        <taxon>Mycosphaerellales</taxon>
        <taxon>Mycosphaerellaceae</taxon>
        <taxon>Zymoseptoria</taxon>
    </lineage>
</organism>
<dbReference type="AlphaFoldDB" id="F9WWB7"/>
<dbReference type="PANTHER" id="PTHR11440">
    <property type="entry name" value="LECITHIN-CHOLESTEROL ACYLTRANSFERASE-RELATED"/>
    <property type="match status" value="1"/>
</dbReference>
<dbReference type="STRING" id="336722.F9WWB7"/>
<dbReference type="eggNOG" id="ENOG502QQNH">
    <property type="taxonomic scope" value="Eukaryota"/>
</dbReference>
<dbReference type="HOGENOM" id="CLU_015737_0_0_1"/>
<name>F9WWB7_ZYMTI</name>
<reference evidence="1 2" key="1">
    <citation type="journal article" date="2011" name="PLoS Genet.">
        <title>Finished genome of the fungal wheat pathogen Mycosphaerella graminicola reveals dispensome structure, chromosome plasticity, and stealth pathogenesis.</title>
        <authorList>
            <person name="Goodwin S.B."/>
            <person name="Ben M'barek S."/>
            <person name="Dhillon B."/>
            <person name="Wittenberg A.H.J."/>
            <person name="Crane C.F."/>
            <person name="Hane J.K."/>
            <person name="Foster A.J."/>
            <person name="Van der Lee T.A.J."/>
            <person name="Grimwood J."/>
            <person name="Aerts A."/>
            <person name="Antoniw J."/>
            <person name="Bailey A."/>
            <person name="Bluhm B."/>
            <person name="Bowler J."/>
            <person name="Bristow J."/>
            <person name="van der Burgt A."/>
            <person name="Canto-Canche B."/>
            <person name="Churchill A.C.L."/>
            <person name="Conde-Ferraez L."/>
            <person name="Cools H.J."/>
            <person name="Coutinho P.M."/>
            <person name="Csukai M."/>
            <person name="Dehal P."/>
            <person name="De Wit P."/>
            <person name="Donzelli B."/>
            <person name="van de Geest H.C."/>
            <person name="van Ham R.C.H.J."/>
            <person name="Hammond-Kosack K.E."/>
            <person name="Henrissat B."/>
            <person name="Kilian A."/>
            <person name="Kobayashi A.K."/>
            <person name="Koopmann E."/>
            <person name="Kourmpetis Y."/>
            <person name="Kuzniar A."/>
            <person name="Lindquist E."/>
            <person name="Lombard V."/>
            <person name="Maliepaard C."/>
            <person name="Martins N."/>
            <person name="Mehrabi R."/>
            <person name="Nap J.P.H."/>
            <person name="Ponomarenko A."/>
            <person name="Rudd J.J."/>
            <person name="Salamov A."/>
            <person name="Schmutz J."/>
            <person name="Schouten H.J."/>
            <person name="Shapiro H."/>
            <person name="Stergiopoulos I."/>
            <person name="Torriani S.F.F."/>
            <person name="Tu H."/>
            <person name="de Vries R.P."/>
            <person name="Waalwijk C."/>
            <person name="Ware S.B."/>
            <person name="Wiebenga A."/>
            <person name="Zwiers L.-H."/>
            <person name="Oliver R.P."/>
            <person name="Grigoriev I.V."/>
            <person name="Kema G.H.J."/>
        </authorList>
    </citation>
    <scope>NUCLEOTIDE SEQUENCE [LARGE SCALE GENOMIC DNA]</scope>
    <source>
        <strain evidence="2">CBS 115943 / IPO323</strain>
    </source>
</reference>
<dbReference type="FunCoup" id="F9WWB7">
    <property type="interactions" value="34"/>
</dbReference>
<dbReference type="InParanoid" id="F9WWB7"/>
<evidence type="ECO:0000313" key="1">
    <source>
        <dbReference type="EMBL" id="EGP91062.1"/>
    </source>
</evidence>
<proteinExistence type="predicted"/>
<accession>F9WWB7</accession>
<protein>
    <recommendedName>
        <fullName evidence="3">Triacylglycerol lipase</fullName>
    </recommendedName>
</protein>
<dbReference type="KEGG" id="ztr:MYCGRDRAFT_65536"/>
<sequence length="329" mass="36904">MLCTYRIVSRRVLCTSSAGRRQTITRRCLHATTFQRSKEPSAQDPRLPNDVDDLIEDKFAVLKSTYDVPKHPIILAHGLLGFDELHLAGNLLPGVEYWYGITQALAAKNVEVITASVPPSGSIEVRAARLAEVIERKANGKAVNIIAGLDSRYMISRLQPPNVKVLSLTTVATPHRGSSFADFVFKGIGVTRLPKLYKALEFVGVETGAFKQLTCEYMAESFNPRTPDDESVQYYSYGADFQPHLMSVFRKSHNVIQDIEGPNDGLVSVQSSRWGTYKGTLNHVNHLDLINWTNRLRWYIWELTGKKKRTFNAIAFYLSIADMLAKEGL</sequence>
<dbReference type="OMA" id="WGDYKGT"/>
<dbReference type="EMBL" id="CM001196">
    <property type="protein sequence ID" value="EGP91062.1"/>
    <property type="molecule type" value="Genomic_DNA"/>
</dbReference>
<dbReference type="GeneID" id="13403130"/>
<dbReference type="Proteomes" id="UP000008062">
    <property type="component" value="Chromosome 1"/>
</dbReference>
<dbReference type="Gene3D" id="3.40.50.1820">
    <property type="entry name" value="alpha/beta hydrolase"/>
    <property type="match status" value="1"/>
</dbReference>
<dbReference type="InterPro" id="IPR029058">
    <property type="entry name" value="AB_hydrolase_fold"/>
</dbReference>
<evidence type="ECO:0000313" key="2">
    <source>
        <dbReference type="Proteomes" id="UP000008062"/>
    </source>
</evidence>
<dbReference type="SUPFAM" id="SSF53474">
    <property type="entry name" value="alpha/beta-Hydrolases"/>
    <property type="match status" value="1"/>
</dbReference>
<evidence type="ECO:0008006" key="3">
    <source>
        <dbReference type="Google" id="ProtNLM"/>
    </source>
</evidence>
<dbReference type="RefSeq" id="XP_003856086.1">
    <property type="nucleotide sequence ID" value="XM_003856038.1"/>
</dbReference>
<keyword evidence="2" id="KW-1185">Reference proteome</keyword>